<gene>
    <name evidence="3" type="ORF">ALO91_00009</name>
</gene>
<dbReference type="Proteomes" id="UP000050297">
    <property type="component" value="Unassembled WGS sequence"/>
</dbReference>
<keyword evidence="2" id="KW-0732">Signal</keyword>
<feature type="compositionally biased region" description="Basic and acidic residues" evidence="1">
    <location>
        <begin position="29"/>
        <end position="38"/>
    </location>
</feature>
<proteinExistence type="predicted"/>
<evidence type="ECO:0000313" key="3">
    <source>
        <dbReference type="EMBL" id="KPW24389.1"/>
    </source>
</evidence>
<feature type="region of interest" description="Disordered" evidence="1">
    <location>
        <begin position="22"/>
        <end position="102"/>
    </location>
</feature>
<feature type="chain" id="PRO_5009783653" description="CigR" evidence="2">
    <location>
        <begin position="25"/>
        <end position="176"/>
    </location>
</feature>
<dbReference type="AlphaFoldDB" id="A0A0L8INL1"/>
<dbReference type="Pfam" id="PF11776">
    <property type="entry name" value="RcnB"/>
    <property type="match status" value="1"/>
</dbReference>
<organism evidence="3 4">
    <name type="scientific">Pseudomonas syringae pv. aceris</name>
    <dbReference type="NCBI Taxonomy" id="199198"/>
    <lineage>
        <taxon>Bacteria</taxon>
        <taxon>Pseudomonadati</taxon>
        <taxon>Pseudomonadota</taxon>
        <taxon>Gammaproteobacteria</taxon>
        <taxon>Pseudomonadales</taxon>
        <taxon>Pseudomonadaceae</taxon>
        <taxon>Pseudomonas</taxon>
        <taxon>Pseudomonas syringae</taxon>
    </lineage>
</organism>
<dbReference type="Gene3D" id="3.10.450.160">
    <property type="entry name" value="inner membrane protein cigr"/>
    <property type="match status" value="1"/>
</dbReference>
<dbReference type="RefSeq" id="WP_003401515.1">
    <property type="nucleotide sequence ID" value="NZ_LGAR01000131.1"/>
</dbReference>
<dbReference type="EMBL" id="LJPM01000116">
    <property type="protein sequence ID" value="KPW24389.1"/>
    <property type="molecule type" value="Genomic_DNA"/>
</dbReference>
<dbReference type="NCBIfam" id="NF040487">
    <property type="entry name" value="T3SS_CigR_fam"/>
    <property type="match status" value="1"/>
</dbReference>
<evidence type="ECO:0000256" key="1">
    <source>
        <dbReference type="SAM" id="MobiDB-lite"/>
    </source>
</evidence>
<reference evidence="3 4" key="1">
    <citation type="submission" date="2015-09" db="EMBL/GenBank/DDBJ databases">
        <title>Genome announcement of multiple Pseudomonas syringae strains.</title>
        <authorList>
            <person name="Thakur S."/>
            <person name="Wang P.W."/>
            <person name="Gong Y."/>
            <person name="Weir B.S."/>
            <person name="Guttman D.S."/>
        </authorList>
    </citation>
    <scope>NUCLEOTIDE SEQUENCE [LARGE SCALE GENOMIC DNA]</scope>
    <source>
        <strain evidence="3 4">ICMP2802</strain>
    </source>
</reference>
<feature type="signal peptide" evidence="2">
    <location>
        <begin position="1"/>
        <end position="24"/>
    </location>
</feature>
<evidence type="ECO:0008006" key="5">
    <source>
        <dbReference type="Google" id="ProtNLM"/>
    </source>
</evidence>
<evidence type="ECO:0000256" key="2">
    <source>
        <dbReference type="SAM" id="SignalP"/>
    </source>
</evidence>
<comment type="caution">
    <text evidence="3">The sequence shown here is derived from an EMBL/GenBank/DDBJ whole genome shotgun (WGS) entry which is preliminary data.</text>
</comment>
<accession>A0A0L8INL1</accession>
<dbReference type="InterPro" id="IPR024572">
    <property type="entry name" value="RcnB"/>
</dbReference>
<evidence type="ECO:0000313" key="4">
    <source>
        <dbReference type="Proteomes" id="UP000050297"/>
    </source>
</evidence>
<dbReference type="PATRIC" id="fig|199198.4.peg.5291"/>
<name>A0A0L8INL1_PSESX</name>
<sequence length="176" mass="18940">MKLPNRFITGLGILMISASPLLQAAPPDQRGDGPDDNRGAQQPGPQNDGGHNQRGNDRGPGNDNGRAPDKGPANPPGRQAHQDNRGGNRPPQDFGPVRETFQQHRDVIGRGQPLPPGVHIAKGRPLPPGYGKRLDSRSLQYLPQYDGYEWRRLGTDVVLIAVGSGIVYAILDGVLN</sequence>
<protein>
    <recommendedName>
        <fullName evidence="5">CigR</fullName>
    </recommendedName>
</protein>